<dbReference type="EMBL" id="UYYF01004387">
    <property type="protein sequence ID" value="VDN03391.1"/>
    <property type="molecule type" value="Genomic_DNA"/>
</dbReference>
<keyword evidence="11" id="KW-0333">Golgi apparatus</keyword>
<organism evidence="17">
    <name type="scientific">Thelazia callipaeda</name>
    <name type="common">Oriental eyeworm</name>
    <name type="synonym">Parasitic nematode</name>
    <dbReference type="NCBI Taxonomy" id="103827"/>
    <lineage>
        <taxon>Eukaryota</taxon>
        <taxon>Metazoa</taxon>
        <taxon>Ecdysozoa</taxon>
        <taxon>Nematoda</taxon>
        <taxon>Chromadorea</taxon>
        <taxon>Rhabditida</taxon>
        <taxon>Spirurina</taxon>
        <taxon>Spiruromorpha</taxon>
        <taxon>Thelazioidea</taxon>
        <taxon>Thelaziidae</taxon>
        <taxon>Thelazia</taxon>
    </lineage>
</organism>
<feature type="transmembrane region" description="Helical" evidence="14">
    <location>
        <begin position="46"/>
        <end position="65"/>
    </location>
</feature>
<comment type="subcellular location">
    <subcellularLocation>
        <location evidence="1">Cell membrane</location>
        <topology evidence="1">Multi-pass membrane protein</topology>
    </subcellularLocation>
    <subcellularLocation>
        <location evidence="2">Golgi apparatus membrane</location>
        <topology evidence="2">Multi-pass membrane protein</topology>
    </subcellularLocation>
</comment>
<comment type="similarity">
    <text evidence="3">Belongs to the SWEET sugar transporter family.</text>
</comment>
<feature type="transmembrane region" description="Helical" evidence="14">
    <location>
        <begin position="106"/>
        <end position="128"/>
    </location>
</feature>
<dbReference type="Proteomes" id="UP000276776">
    <property type="component" value="Unassembled WGS sequence"/>
</dbReference>
<dbReference type="GO" id="GO:0051119">
    <property type="term" value="F:sugar transmembrane transporter activity"/>
    <property type="evidence" value="ECO:0007669"/>
    <property type="project" value="InterPro"/>
</dbReference>
<evidence type="ECO:0000256" key="3">
    <source>
        <dbReference type="ARBA" id="ARBA00007809"/>
    </source>
</evidence>
<dbReference type="OrthoDB" id="409725at2759"/>
<dbReference type="InterPro" id="IPR047664">
    <property type="entry name" value="SWEET"/>
</dbReference>
<dbReference type="GO" id="GO:0005886">
    <property type="term" value="C:plasma membrane"/>
    <property type="evidence" value="ECO:0007669"/>
    <property type="project" value="UniProtKB-SubCell"/>
</dbReference>
<keyword evidence="6" id="KW-1003">Cell membrane</keyword>
<dbReference type="InterPro" id="IPR004316">
    <property type="entry name" value="SWEET_rpt"/>
</dbReference>
<keyword evidence="12 14" id="KW-0472">Membrane</keyword>
<dbReference type="AlphaFoldDB" id="A0A0N5CZY6"/>
<comment type="function">
    <text evidence="13">Mediates both low-affinity uptake and efflux of sugar across the membrane.</text>
</comment>
<evidence type="ECO:0000313" key="16">
    <source>
        <dbReference type="Proteomes" id="UP000276776"/>
    </source>
</evidence>
<evidence type="ECO:0000256" key="8">
    <source>
        <dbReference type="ARBA" id="ARBA00022692"/>
    </source>
</evidence>
<keyword evidence="16" id="KW-1185">Reference proteome</keyword>
<reference evidence="17" key="1">
    <citation type="submission" date="2017-02" db="UniProtKB">
        <authorList>
            <consortium name="WormBaseParasite"/>
        </authorList>
    </citation>
    <scope>IDENTIFICATION</scope>
</reference>
<evidence type="ECO:0000256" key="11">
    <source>
        <dbReference type="ARBA" id="ARBA00023034"/>
    </source>
</evidence>
<evidence type="ECO:0000256" key="1">
    <source>
        <dbReference type="ARBA" id="ARBA00004651"/>
    </source>
</evidence>
<protein>
    <recommendedName>
        <fullName evidence="4">Sugar transporter SWEET1</fullName>
    </recommendedName>
</protein>
<keyword evidence="7" id="KW-0762">Sugar transport</keyword>
<evidence type="ECO:0000256" key="5">
    <source>
        <dbReference type="ARBA" id="ARBA00022448"/>
    </source>
</evidence>
<keyword evidence="5" id="KW-0813">Transport</keyword>
<dbReference type="Pfam" id="PF03083">
    <property type="entry name" value="MtN3_slv"/>
    <property type="match status" value="2"/>
</dbReference>
<dbReference type="Gene3D" id="1.20.1280.290">
    <property type="match status" value="2"/>
</dbReference>
<feature type="transmembrane region" description="Helical" evidence="14">
    <location>
        <begin position="12"/>
        <end position="34"/>
    </location>
</feature>
<dbReference type="GO" id="GO:0000139">
    <property type="term" value="C:Golgi membrane"/>
    <property type="evidence" value="ECO:0007669"/>
    <property type="project" value="UniProtKB-SubCell"/>
</dbReference>
<dbReference type="WBParaSite" id="TCLT_0000608101-mRNA-1">
    <property type="protein sequence ID" value="TCLT_0000608101-mRNA-1"/>
    <property type="gene ID" value="TCLT_0000608101"/>
</dbReference>
<gene>
    <name evidence="15" type="ORF">TCLT_LOCUS6070</name>
</gene>
<evidence type="ECO:0000256" key="9">
    <source>
        <dbReference type="ARBA" id="ARBA00022737"/>
    </source>
</evidence>
<evidence type="ECO:0000256" key="6">
    <source>
        <dbReference type="ARBA" id="ARBA00022475"/>
    </source>
</evidence>
<evidence type="ECO:0000256" key="14">
    <source>
        <dbReference type="SAM" id="Phobius"/>
    </source>
</evidence>
<proteinExistence type="inferred from homology"/>
<evidence type="ECO:0000313" key="15">
    <source>
        <dbReference type="EMBL" id="VDN03391.1"/>
    </source>
</evidence>
<evidence type="ECO:0000256" key="13">
    <source>
        <dbReference type="ARBA" id="ARBA00055578"/>
    </source>
</evidence>
<sequence length="327" mass="36504">MLEIFIKGINLLNLISFLALFTTGGLFLCGLPICRQIWKHQDTKEISGVPFIMGVVGGSCWWAYGYVKNDQTVICVTSVQVVLYTSYLIFYWIMSKNKYTLKIMPPAIVCITCIFLNVADFAAPLAGIKYVIRNHSTQTLPLPLCIANFLVSTEWFVYGLLKMDFYLILPNGIGSTLALGQLTLFLILPHKTGIQTPLAKFFKYITPFYVKADSSSIDADFGKCVSKEVRKAKNFAAKAIPENISCIIKDQFAYTDVLNDTADSLNISVITKTEKKASETSTNFESPLFVHEGKPKILCRELSTRLKGDIKKLVLVSRSKSEPIVAF</sequence>
<evidence type="ECO:0000256" key="10">
    <source>
        <dbReference type="ARBA" id="ARBA00022989"/>
    </source>
</evidence>
<dbReference type="PANTHER" id="PTHR10791:SF246">
    <property type="entry name" value="SUGAR TRANSPORTER SWEET1"/>
    <property type="match status" value="1"/>
</dbReference>
<dbReference type="PANTHER" id="PTHR10791">
    <property type="entry name" value="RAG1-ACTIVATING PROTEIN 1"/>
    <property type="match status" value="1"/>
</dbReference>
<evidence type="ECO:0000256" key="7">
    <source>
        <dbReference type="ARBA" id="ARBA00022597"/>
    </source>
</evidence>
<keyword evidence="8 14" id="KW-0812">Transmembrane</keyword>
<keyword evidence="9" id="KW-0677">Repeat</keyword>
<evidence type="ECO:0000256" key="4">
    <source>
        <dbReference type="ARBA" id="ARBA00021741"/>
    </source>
</evidence>
<feature type="transmembrane region" description="Helical" evidence="14">
    <location>
        <begin position="71"/>
        <end position="94"/>
    </location>
</feature>
<dbReference type="FunFam" id="1.20.1280.290:FF:000004">
    <property type="entry name" value="Sugar transporter SWEET"/>
    <property type="match status" value="1"/>
</dbReference>
<keyword evidence="10 14" id="KW-1133">Transmembrane helix</keyword>
<dbReference type="FunFam" id="1.20.1280.290:FF:000010">
    <property type="entry name" value="Sugar transporter SWEET"/>
    <property type="match status" value="1"/>
</dbReference>
<reference evidence="15 16" key="2">
    <citation type="submission" date="2018-11" db="EMBL/GenBank/DDBJ databases">
        <authorList>
            <consortium name="Pathogen Informatics"/>
        </authorList>
    </citation>
    <scope>NUCLEOTIDE SEQUENCE [LARGE SCALE GENOMIC DNA]</scope>
</reference>
<evidence type="ECO:0000313" key="17">
    <source>
        <dbReference type="WBParaSite" id="TCLT_0000608101-mRNA-1"/>
    </source>
</evidence>
<feature type="transmembrane region" description="Helical" evidence="14">
    <location>
        <begin position="140"/>
        <end position="158"/>
    </location>
</feature>
<evidence type="ECO:0000256" key="2">
    <source>
        <dbReference type="ARBA" id="ARBA00004653"/>
    </source>
</evidence>
<feature type="transmembrane region" description="Helical" evidence="14">
    <location>
        <begin position="165"/>
        <end position="188"/>
    </location>
</feature>
<name>A0A0N5CZY6_THECL</name>
<accession>A0A0N5CZY6</accession>
<evidence type="ECO:0000256" key="12">
    <source>
        <dbReference type="ARBA" id="ARBA00023136"/>
    </source>
</evidence>